<evidence type="ECO:0000313" key="3">
    <source>
        <dbReference type="EMBL" id="NMM46278.1"/>
    </source>
</evidence>
<feature type="modified residue" description="4-aspartylphosphate" evidence="1">
    <location>
        <position position="59"/>
    </location>
</feature>
<dbReference type="Pfam" id="PF00072">
    <property type="entry name" value="Response_reg"/>
    <property type="match status" value="1"/>
</dbReference>
<gene>
    <name evidence="3" type="ORF">HH303_17440</name>
</gene>
<dbReference type="PROSITE" id="PS50110">
    <property type="entry name" value="RESPONSE_REGULATORY"/>
    <property type="match status" value="1"/>
</dbReference>
<dbReference type="AlphaFoldDB" id="A0A7Y0E349"/>
<feature type="domain" description="Response regulatory" evidence="2">
    <location>
        <begin position="8"/>
        <end position="130"/>
    </location>
</feature>
<dbReference type="EMBL" id="JABBNT010000005">
    <property type="protein sequence ID" value="NMM46278.1"/>
    <property type="molecule type" value="Genomic_DNA"/>
</dbReference>
<dbReference type="InterPro" id="IPR001789">
    <property type="entry name" value="Sig_transdc_resp-reg_receiver"/>
</dbReference>
<comment type="caution">
    <text evidence="3">The sequence shown here is derived from an EMBL/GenBank/DDBJ whole genome shotgun (WGS) entry which is preliminary data.</text>
</comment>
<accession>A0A7Y0E349</accession>
<reference evidence="3 4" key="1">
    <citation type="submission" date="2020-04" db="EMBL/GenBank/DDBJ databases">
        <title>Rhodospirillaceae bacterium KN72 isolated from deep sea.</title>
        <authorList>
            <person name="Zhang D.-C."/>
        </authorList>
    </citation>
    <scope>NUCLEOTIDE SEQUENCE [LARGE SCALE GENOMIC DNA]</scope>
    <source>
        <strain evidence="3 4">KN72</strain>
    </source>
</reference>
<keyword evidence="1" id="KW-0597">Phosphoprotein</keyword>
<dbReference type="Proteomes" id="UP000539372">
    <property type="component" value="Unassembled WGS sequence"/>
</dbReference>
<evidence type="ECO:0000259" key="2">
    <source>
        <dbReference type="PROSITE" id="PS50110"/>
    </source>
</evidence>
<evidence type="ECO:0000313" key="4">
    <source>
        <dbReference type="Proteomes" id="UP000539372"/>
    </source>
</evidence>
<dbReference type="SMART" id="SM00448">
    <property type="entry name" value="REC"/>
    <property type="match status" value="1"/>
</dbReference>
<dbReference type="SUPFAM" id="SSF52172">
    <property type="entry name" value="CheY-like"/>
    <property type="match status" value="1"/>
</dbReference>
<keyword evidence="4" id="KW-1185">Reference proteome</keyword>
<proteinExistence type="predicted"/>
<sequence>MDSYKKPLVVIVEDNDVSFEIYASLFEHLGWQVLRAPWTSTTFSEFSDDMPAFRLVFLDIVLSDDLDGFEVLDILNKRGLSGDIVLVSGFSNSYLNLLGSLAEAKGFNVLASLEKPVTLDMLKKVLPSIGE</sequence>
<name>A0A7Y0E349_9PROT</name>
<dbReference type="Gene3D" id="3.40.50.2300">
    <property type="match status" value="1"/>
</dbReference>
<organism evidence="3 4">
    <name type="scientific">Pacificispira spongiicola</name>
    <dbReference type="NCBI Taxonomy" id="2729598"/>
    <lineage>
        <taxon>Bacteria</taxon>
        <taxon>Pseudomonadati</taxon>
        <taxon>Pseudomonadota</taxon>
        <taxon>Alphaproteobacteria</taxon>
        <taxon>Rhodospirillales</taxon>
        <taxon>Rhodospirillaceae</taxon>
        <taxon>Pacificispira</taxon>
    </lineage>
</organism>
<dbReference type="InterPro" id="IPR011006">
    <property type="entry name" value="CheY-like_superfamily"/>
</dbReference>
<dbReference type="RefSeq" id="WP_169626641.1">
    <property type="nucleotide sequence ID" value="NZ_JABBNT010000005.1"/>
</dbReference>
<protein>
    <submittedName>
        <fullName evidence="3">Response regulator</fullName>
    </submittedName>
</protein>
<dbReference type="GO" id="GO:0000160">
    <property type="term" value="P:phosphorelay signal transduction system"/>
    <property type="evidence" value="ECO:0007669"/>
    <property type="project" value="InterPro"/>
</dbReference>
<evidence type="ECO:0000256" key="1">
    <source>
        <dbReference type="PROSITE-ProRule" id="PRU00169"/>
    </source>
</evidence>